<dbReference type="Proteomes" id="UP000663864">
    <property type="component" value="Unassembled WGS sequence"/>
</dbReference>
<dbReference type="AlphaFoldDB" id="A0A815X5A3"/>
<accession>A0A815X5A3</accession>
<evidence type="ECO:0000313" key="2">
    <source>
        <dbReference type="Proteomes" id="UP000663864"/>
    </source>
</evidence>
<dbReference type="EMBL" id="CAJNOT010018314">
    <property type="protein sequence ID" value="CAF1553700.1"/>
    <property type="molecule type" value="Genomic_DNA"/>
</dbReference>
<organism evidence="1 2">
    <name type="scientific">Rotaria sordida</name>
    <dbReference type="NCBI Taxonomy" id="392033"/>
    <lineage>
        <taxon>Eukaryota</taxon>
        <taxon>Metazoa</taxon>
        <taxon>Spiralia</taxon>
        <taxon>Gnathifera</taxon>
        <taxon>Rotifera</taxon>
        <taxon>Eurotatoria</taxon>
        <taxon>Bdelloidea</taxon>
        <taxon>Philodinida</taxon>
        <taxon>Philodinidae</taxon>
        <taxon>Rotaria</taxon>
    </lineage>
</organism>
<feature type="non-terminal residue" evidence="1">
    <location>
        <position position="1"/>
    </location>
</feature>
<protein>
    <submittedName>
        <fullName evidence="1">Uncharacterized protein</fullName>
    </submittedName>
</protein>
<name>A0A815X5A3_9BILA</name>
<sequence>VQNKSEKFQTAINKAGQRVASEASSVRNNLTSFDFNYFIKLLNTFKIVIPVVY</sequence>
<feature type="non-terminal residue" evidence="1">
    <location>
        <position position="53"/>
    </location>
</feature>
<proteinExistence type="predicted"/>
<gene>
    <name evidence="1" type="ORF">ZHD862_LOCUS39408</name>
</gene>
<evidence type="ECO:0000313" key="1">
    <source>
        <dbReference type="EMBL" id="CAF1553700.1"/>
    </source>
</evidence>
<reference evidence="1" key="1">
    <citation type="submission" date="2021-02" db="EMBL/GenBank/DDBJ databases">
        <authorList>
            <person name="Nowell W R."/>
        </authorList>
    </citation>
    <scope>NUCLEOTIDE SEQUENCE</scope>
</reference>
<comment type="caution">
    <text evidence="1">The sequence shown here is derived from an EMBL/GenBank/DDBJ whole genome shotgun (WGS) entry which is preliminary data.</text>
</comment>